<dbReference type="Pfam" id="PF03965">
    <property type="entry name" value="Penicillinase_R"/>
    <property type="match status" value="1"/>
</dbReference>
<name>A0AAD2DF43_9CLOT</name>
<reference evidence="5" key="1">
    <citation type="submission" date="2022-10" db="EMBL/GenBank/DDBJ databases">
        <authorList>
            <person name="Aires J."/>
            <person name="Mesa V."/>
        </authorList>
    </citation>
    <scope>NUCLEOTIDE SEQUENCE</scope>
    <source>
        <strain evidence="5">Clostridium neonatale JD116</strain>
    </source>
</reference>
<dbReference type="GO" id="GO:0003677">
    <property type="term" value="F:DNA binding"/>
    <property type="evidence" value="ECO:0007669"/>
    <property type="project" value="UniProtKB-KW"/>
</dbReference>
<keyword evidence="2" id="KW-0805">Transcription regulation</keyword>
<organism evidence="5 6">
    <name type="scientific">Clostridium neonatale</name>
    <dbReference type="NCBI Taxonomy" id="137838"/>
    <lineage>
        <taxon>Bacteria</taxon>
        <taxon>Bacillati</taxon>
        <taxon>Bacillota</taxon>
        <taxon>Clostridia</taxon>
        <taxon>Eubacteriales</taxon>
        <taxon>Clostridiaceae</taxon>
        <taxon>Clostridium</taxon>
    </lineage>
</organism>
<evidence type="ECO:0000256" key="3">
    <source>
        <dbReference type="ARBA" id="ARBA00023125"/>
    </source>
</evidence>
<gene>
    <name evidence="5" type="ORF">CNEO2_720023</name>
</gene>
<keyword evidence="4" id="KW-0804">Transcription</keyword>
<protein>
    <submittedName>
        <fullName evidence="5">BlaI family transcriptional regulator, penicillinase repressor</fullName>
    </submittedName>
</protein>
<dbReference type="AlphaFoldDB" id="A0AAD2DF43"/>
<dbReference type="InterPro" id="IPR036388">
    <property type="entry name" value="WH-like_DNA-bd_sf"/>
</dbReference>
<accession>A0AAD2DF43</accession>
<sequence length="122" mass="13988">MKLGKISEAEMEIMKIIWKKNEQVTTGGILEELPKDNSWKTTTVMTLISRLVEKGILSMTKVGKLNHYSAKITEDEYKAIQADNFLEDMHNGSVKNFIATLFNNKKISKNDIAELKKWLKEV</sequence>
<evidence type="ECO:0000313" key="5">
    <source>
        <dbReference type="EMBL" id="CAI3678572.1"/>
    </source>
</evidence>
<evidence type="ECO:0000256" key="2">
    <source>
        <dbReference type="ARBA" id="ARBA00023015"/>
    </source>
</evidence>
<keyword evidence="3" id="KW-0238">DNA-binding</keyword>
<comment type="similarity">
    <text evidence="1">Belongs to the BlaI transcriptional regulatory family.</text>
</comment>
<dbReference type="GO" id="GO:0045892">
    <property type="term" value="P:negative regulation of DNA-templated transcription"/>
    <property type="evidence" value="ECO:0007669"/>
    <property type="project" value="InterPro"/>
</dbReference>
<dbReference type="SUPFAM" id="SSF46785">
    <property type="entry name" value="Winged helix' DNA-binding domain"/>
    <property type="match status" value="1"/>
</dbReference>
<proteinExistence type="inferred from homology"/>
<comment type="caution">
    <text evidence="5">The sequence shown here is derived from an EMBL/GenBank/DDBJ whole genome shotgun (WGS) entry which is preliminary data.</text>
</comment>
<dbReference type="InterPro" id="IPR005650">
    <property type="entry name" value="BlaI_family"/>
</dbReference>
<dbReference type="EMBL" id="CAMTCP010000273">
    <property type="protein sequence ID" value="CAI3678572.1"/>
    <property type="molecule type" value="Genomic_DNA"/>
</dbReference>
<dbReference type="InterPro" id="IPR036390">
    <property type="entry name" value="WH_DNA-bd_sf"/>
</dbReference>
<dbReference type="RefSeq" id="WP_172437840.1">
    <property type="nucleotide sequence ID" value="NZ_CAKJVD010000019.1"/>
</dbReference>
<dbReference type="Proteomes" id="UP001189143">
    <property type="component" value="Unassembled WGS sequence"/>
</dbReference>
<dbReference type="PIRSF" id="PIRSF019455">
    <property type="entry name" value="CopR_AtkY"/>
    <property type="match status" value="1"/>
</dbReference>
<evidence type="ECO:0000313" key="6">
    <source>
        <dbReference type="Proteomes" id="UP001189143"/>
    </source>
</evidence>
<evidence type="ECO:0000256" key="4">
    <source>
        <dbReference type="ARBA" id="ARBA00023163"/>
    </source>
</evidence>
<evidence type="ECO:0000256" key="1">
    <source>
        <dbReference type="ARBA" id="ARBA00011046"/>
    </source>
</evidence>
<dbReference type="GeneID" id="68876270"/>
<dbReference type="Gene3D" id="1.10.4040.10">
    <property type="entry name" value="Penicillinase repressor domain"/>
    <property type="match status" value="1"/>
</dbReference>
<dbReference type="Gene3D" id="1.10.10.10">
    <property type="entry name" value="Winged helix-like DNA-binding domain superfamily/Winged helix DNA-binding domain"/>
    <property type="match status" value="1"/>
</dbReference>